<dbReference type="EMBL" id="JFHN01000053">
    <property type="protein sequence ID" value="EXU74820.1"/>
    <property type="molecule type" value="Genomic_DNA"/>
</dbReference>
<dbReference type="RefSeq" id="WP_034938298.1">
    <property type="nucleotide sequence ID" value="NZ_JFHN01000053.1"/>
</dbReference>
<organism evidence="1 2">
    <name type="scientific">Erwinia mallotivora</name>
    <dbReference type="NCBI Taxonomy" id="69222"/>
    <lineage>
        <taxon>Bacteria</taxon>
        <taxon>Pseudomonadati</taxon>
        <taxon>Pseudomonadota</taxon>
        <taxon>Gammaproteobacteria</taxon>
        <taxon>Enterobacterales</taxon>
        <taxon>Erwiniaceae</taxon>
        <taxon>Erwinia</taxon>
    </lineage>
</organism>
<gene>
    <name evidence="1" type="ORF">BG55_13855</name>
</gene>
<proteinExistence type="predicted"/>
<evidence type="ECO:0000313" key="1">
    <source>
        <dbReference type="EMBL" id="EXU74820.1"/>
    </source>
</evidence>
<name>A0A014NM12_9GAMM</name>
<dbReference type="PATRIC" id="fig|69222.5.peg.2844"/>
<dbReference type="OrthoDB" id="6540459at2"/>
<comment type="caution">
    <text evidence="1">The sequence shown here is derived from an EMBL/GenBank/DDBJ whole genome shotgun (WGS) entry which is preliminary data.</text>
</comment>
<dbReference type="AlphaFoldDB" id="A0A014NM12"/>
<dbReference type="Proteomes" id="UP000019918">
    <property type="component" value="Unassembled WGS sequence"/>
</dbReference>
<accession>A0A014NM12</accession>
<reference evidence="1 2" key="1">
    <citation type="submission" date="2014-02" db="EMBL/GenBank/DDBJ databases">
        <title>Draft genome of Erwinia mallotivora strain BT-MARDI, a papaya dieback pathogen.</title>
        <authorList>
            <person name="Redzuan R."/>
            <person name="Abu Bakar N."/>
            <person name="Badrun R."/>
            <person name="Mohd Raih M.F."/>
            <person name="Rozano L."/>
            <person name="Mat Amin N."/>
        </authorList>
    </citation>
    <scope>NUCLEOTIDE SEQUENCE [LARGE SCALE GENOMIC DNA]</scope>
    <source>
        <strain evidence="1 2">BT-MARDI</strain>
    </source>
</reference>
<protein>
    <submittedName>
        <fullName evidence="1">Uncharacterized protein</fullName>
    </submittedName>
</protein>
<keyword evidence="2" id="KW-1185">Reference proteome</keyword>
<sequence length="64" mass="7144">MNYMKASSAHTVEETQSMIVIVRKKKTRCADFNHVVEAVLAEHPDAKTHIDSDSGGYDKVIVLK</sequence>
<evidence type="ECO:0000313" key="2">
    <source>
        <dbReference type="Proteomes" id="UP000019918"/>
    </source>
</evidence>